<keyword evidence="2" id="KW-1185">Reference proteome</keyword>
<evidence type="ECO:0000313" key="2">
    <source>
        <dbReference type="Proteomes" id="UP000466445"/>
    </source>
</evidence>
<name>A0A7I7SRC2_9MYCO</name>
<proteinExistence type="predicted"/>
<dbReference type="KEGG" id="msar:MSAR_26900"/>
<protein>
    <submittedName>
        <fullName evidence="1">Uncharacterized protein</fullName>
    </submittedName>
</protein>
<dbReference type="Proteomes" id="UP000466445">
    <property type="component" value="Chromosome"/>
</dbReference>
<evidence type="ECO:0000313" key="1">
    <source>
        <dbReference type="EMBL" id="BBY59554.1"/>
    </source>
</evidence>
<sequence>MGGDNICHSCYAVAWGQGNVAQNIWDGPDPPPPLPPWAMTTREQCEQILWTFCPHA</sequence>
<organism evidence="1 2">
    <name type="scientific">Mycolicibacterium sarraceniae</name>
    <dbReference type="NCBI Taxonomy" id="1534348"/>
    <lineage>
        <taxon>Bacteria</taxon>
        <taxon>Bacillati</taxon>
        <taxon>Actinomycetota</taxon>
        <taxon>Actinomycetes</taxon>
        <taxon>Mycobacteriales</taxon>
        <taxon>Mycobacteriaceae</taxon>
        <taxon>Mycolicibacterium</taxon>
    </lineage>
</organism>
<dbReference type="AlphaFoldDB" id="A0A7I7SRC2"/>
<dbReference type="RefSeq" id="WP_163697612.1">
    <property type="nucleotide sequence ID" value="NZ_AP022595.1"/>
</dbReference>
<dbReference type="EMBL" id="AP022595">
    <property type="protein sequence ID" value="BBY59554.1"/>
    <property type="molecule type" value="Genomic_DNA"/>
</dbReference>
<gene>
    <name evidence="1" type="ORF">MSAR_26900</name>
</gene>
<reference evidence="1 2" key="1">
    <citation type="journal article" date="2019" name="Emerg. Microbes Infect.">
        <title>Comprehensive subspecies identification of 175 nontuberculous mycobacteria species based on 7547 genomic profiles.</title>
        <authorList>
            <person name="Matsumoto Y."/>
            <person name="Kinjo T."/>
            <person name="Motooka D."/>
            <person name="Nabeya D."/>
            <person name="Jung N."/>
            <person name="Uechi K."/>
            <person name="Horii T."/>
            <person name="Iida T."/>
            <person name="Fujita J."/>
            <person name="Nakamura S."/>
        </authorList>
    </citation>
    <scope>NUCLEOTIDE SEQUENCE [LARGE SCALE GENOMIC DNA]</scope>
    <source>
        <strain evidence="1 2">JCM 30395</strain>
    </source>
</reference>
<accession>A0A7I7SRC2</accession>